<gene>
    <name evidence="3" type="ORF">GWK47_030342</name>
</gene>
<dbReference type="SUPFAM" id="SSF57414">
    <property type="entry name" value="Hairpin loop containing domain-like"/>
    <property type="match status" value="2"/>
</dbReference>
<dbReference type="InterPro" id="IPR003609">
    <property type="entry name" value="Pan_app"/>
</dbReference>
<dbReference type="AlphaFoldDB" id="A0A8J4YJR3"/>
<organism evidence="3 4">
    <name type="scientific">Chionoecetes opilio</name>
    <name type="common">Atlantic snow crab</name>
    <name type="synonym">Cancer opilio</name>
    <dbReference type="NCBI Taxonomy" id="41210"/>
    <lineage>
        <taxon>Eukaryota</taxon>
        <taxon>Metazoa</taxon>
        <taxon>Ecdysozoa</taxon>
        <taxon>Arthropoda</taxon>
        <taxon>Crustacea</taxon>
        <taxon>Multicrustacea</taxon>
        <taxon>Malacostraca</taxon>
        <taxon>Eumalacostraca</taxon>
        <taxon>Eucarida</taxon>
        <taxon>Decapoda</taxon>
        <taxon>Pleocyemata</taxon>
        <taxon>Brachyura</taxon>
        <taxon>Eubrachyura</taxon>
        <taxon>Majoidea</taxon>
        <taxon>Majidae</taxon>
        <taxon>Chionoecetes</taxon>
    </lineage>
</organism>
<dbReference type="CDD" id="cd01099">
    <property type="entry name" value="PAN_AP_HGF"/>
    <property type="match status" value="1"/>
</dbReference>
<name>A0A8J4YJR3_CHIOP</name>
<reference evidence="3" key="1">
    <citation type="submission" date="2020-07" db="EMBL/GenBank/DDBJ databases">
        <title>The High-quality genome of the commercially important snow crab, Chionoecetes opilio.</title>
        <authorList>
            <person name="Jeong J.-H."/>
            <person name="Ryu S."/>
        </authorList>
    </citation>
    <scope>NUCLEOTIDE SEQUENCE</scope>
    <source>
        <strain evidence="3">MADBK_172401_WGS</strain>
        <tissue evidence="3">Digestive gland</tissue>
    </source>
</reference>
<keyword evidence="4" id="KW-1185">Reference proteome</keyword>
<dbReference type="OrthoDB" id="6338195at2759"/>
<evidence type="ECO:0000313" key="3">
    <source>
        <dbReference type="EMBL" id="KAG0729428.1"/>
    </source>
</evidence>
<comment type="caution">
    <text evidence="3">The sequence shown here is derived from an EMBL/GenBank/DDBJ whole genome shotgun (WGS) entry which is preliminary data.</text>
</comment>
<evidence type="ECO:0000256" key="1">
    <source>
        <dbReference type="SAM" id="MobiDB-lite"/>
    </source>
</evidence>
<feature type="region of interest" description="Disordered" evidence="1">
    <location>
        <begin position="151"/>
        <end position="183"/>
    </location>
</feature>
<dbReference type="EMBL" id="JACEEZ010001195">
    <property type="protein sequence ID" value="KAG0729428.1"/>
    <property type="molecule type" value="Genomic_DNA"/>
</dbReference>
<protein>
    <recommendedName>
        <fullName evidence="2">Apple domain-containing protein</fullName>
    </recommendedName>
</protein>
<evidence type="ECO:0000259" key="2">
    <source>
        <dbReference type="Pfam" id="PF00024"/>
    </source>
</evidence>
<proteinExistence type="predicted"/>
<dbReference type="Proteomes" id="UP000770661">
    <property type="component" value="Unassembled WGS sequence"/>
</dbReference>
<feature type="domain" description="Apple" evidence="2">
    <location>
        <begin position="397"/>
        <end position="446"/>
    </location>
</feature>
<evidence type="ECO:0000313" key="4">
    <source>
        <dbReference type="Proteomes" id="UP000770661"/>
    </source>
</evidence>
<sequence length="613" mass="67910">MAVTRDSATAQFLTEVGHPLCGSVMRLTEATEENRQVKVNIRNYPYFMPLHHLEDHPGVLWVSTGRLPKPVTKSPPLPPLTAGVAAPPLPSQAAEGGVASLSDSEAILTLMNEIKILQGAQVHHREECADLRAQIVSLQELQGEVAVLKGCDGDHSKRHGEHDGRDTESKGNADRDDPNDTRHSWFKATPSCTSLKTPCKWLHGASQEPNGFKKKLMQYVNEKTKTSYVRLPEIQVGHGRSGKVRLDHDLNDLIYATMLILEPAPYVLQFNHLPDRIPSKSDSKFLLPMHDVDSCAYACLTYVPFICKRAPTTTDAGHQQNAVQKTNEVIEIILAEKIATADLTIQMDYTDVNGTTQQENYHALFEQTEILGDDPVFADLVRDDFYLAYRRGKLVNKYTDLKLTKVSYAVCLTKCLGQISFECETFSYCYDTQDCMLSSEAVDAPPPAKNIIKQTDCVVVVRAHTNDYNQLEGLVYLGEPEETHTTLSVERCAYLCDNATDFTCRSVGVFWSFDYCLDAIKCSLYDHHTADAPDNMFNTSKDCMHFSRNAIVDFTKHANQQISGTRDTFIKDTTPGAGPGSGSGLVWVRSGSGLGQGQGVGSGSVRVWVRVRV</sequence>
<dbReference type="Gene3D" id="3.50.4.10">
    <property type="entry name" value="Hepatocyte Growth Factor"/>
    <property type="match status" value="2"/>
</dbReference>
<dbReference type="Pfam" id="PF00024">
    <property type="entry name" value="PAN_1"/>
    <property type="match status" value="1"/>
</dbReference>
<accession>A0A8J4YJR3</accession>